<evidence type="ECO:0000313" key="11">
    <source>
        <dbReference type="EMBL" id="GGH78268.1"/>
    </source>
</evidence>
<keyword evidence="2 9" id="KW-0479">Metal-binding</keyword>
<dbReference type="Proteomes" id="UP000605427">
    <property type="component" value="Unassembled WGS sequence"/>
</dbReference>
<name>A0ABQ1ZUU8_9BACL</name>
<evidence type="ECO:0000256" key="8">
    <source>
        <dbReference type="ARBA" id="ARBA00023211"/>
    </source>
</evidence>
<accession>A0ABQ1ZUU8</accession>
<dbReference type="InterPro" id="IPR011604">
    <property type="entry name" value="PDDEXK-like_dom_sf"/>
</dbReference>
<keyword evidence="1 9" id="KW-0540">Nuclease</keyword>
<dbReference type="NCBIfam" id="TIGR00372">
    <property type="entry name" value="cas4"/>
    <property type="match status" value="1"/>
</dbReference>
<keyword evidence="6 9" id="KW-0411">Iron-sulfur</keyword>
<dbReference type="EMBL" id="BMDD01000002">
    <property type="protein sequence ID" value="GGH78268.1"/>
    <property type="molecule type" value="Genomic_DNA"/>
</dbReference>
<gene>
    <name evidence="11" type="ORF">GCM10007362_23310</name>
</gene>
<evidence type="ECO:0000259" key="10">
    <source>
        <dbReference type="Pfam" id="PF01930"/>
    </source>
</evidence>
<evidence type="ECO:0000256" key="1">
    <source>
        <dbReference type="ARBA" id="ARBA00022722"/>
    </source>
</evidence>
<protein>
    <recommendedName>
        <fullName evidence="9">CRISPR-associated exonuclease Cas4</fullName>
        <ecNumber evidence="9">3.1.12.1</ecNumber>
    </recommendedName>
</protein>
<keyword evidence="4 9" id="KW-0269">Exonuclease</keyword>
<evidence type="ECO:0000256" key="9">
    <source>
        <dbReference type="RuleBase" id="RU365022"/>
    </source>
</evidence>
<dbReference type="EC" id="3.1.12.1" evidence="9"/>
<proteinExistence type="inferred from homology"/>
<evidence type="ECO:0000256" key="6">
    <source>
        <dbReference type="ARBA" id="ARBA00023014"/>
    </source>
</evidence>
<comment type="function">
    <text evidence="9">CRISPR (clustered regularly interspaced short palindromic repeat) is an adaptive immune system that provides protection against mobile genetic elements (viruses, transposable elements and conjugative plasmids). CRISPR clusters contain sequences complementary to antecedent mobile elements and target invading nucleic acids. CRISPR clusters are transcribed and processed into CRISPR RNA (crRNA).</text>
</comment>
<keyword evidence="12" id="KW-1185">Reference proteome</keyword>
<dbReference type="InterPro" id="IPR022765">
    <property type="entry name" value="Dna2/Cas4_DUF83"/>
</dbReference>
<sequence length="172" mass="19860">MILETLEIRGVEMHYYSVCKRKLWLFQHGLGMEQHSERVEEGKVLHDYAYGRLDKEIEIGGEAVVDAIDEDWVREVKISSRMERADRLQMLYYLYLLKQNGIEKKGLLSYPTEKQTVEVGLDEAAIQEVEAAMQGVRQIGSGTLPKYRKLPYCTKCAYRDFCQSGEIGEEEA</sequence>
<evidence type="ECO:0000256" key="4">
    <source>
        <dbReference type="ARBA" id="ARBA00022839"/>
    </source>
</evidence>
<evidence type="ECO:0000313" key="12">
    <source>
        <dbReference type="Proteomes" id="UP000605427"/>
    </source>
</evidence>
<comment type="caution">
    <text evidence="11">The sequence shown here is derived from an EMBL/GenBank/DDBJ whole genome shotgun (WGS) entry which is preliminary data.</text>
</comment>
<keyword evidence="8 9" id="KW-0464">Manganese</keyword>
<dbReference type="PANTHER" id="PTHR37168">
    <property type="entry name" value="CRISPR-ASSOCIATED EXONUCLEASE CAS4"/>
    <property type="match status" value="1"/>
</dbReference>
<evidence type="ECO:0000256" key="7">
    <source>
        <dbReference type="ARBA" id="ARBA00023118"/>
    </source>
</evidence>
<keyword evidence="3 9" id="KW-0378">Hydrolase</keyword>
<organism evidence="11 12">
    <name type="scientific">Saccharibacillus endophyticus</name>
    <dbReference type="NCBI Taxonomy" id="2060666"/>
    <lineage>
        <taxon>Bacteria</taxon>
        <taxon>Bacillati</taxon>
        <taxon>Bacillota</taxon>
        <taxon>Bacilli</taxon>
        <taxon>Bacillales</taxon>
        <taxon>Paenibacillaceae</taxon>
        <taxon>Saccharibacillus</taxon>
    </lineage>
</organism>
<dbReference type="PANTHER" id="PTHR37168:SF1">
    <property type="entry name" value="CRISPR-ASSOCIATED EXONUCLEASE CAS4"/>
    <property type="match status" value="1"/>
</dbReference>
<comment type="cofactor">
    <cofactor evidence="9">
        <name>iron-sulfur cluster</name>
        <dbReference type="ChEBI" id="CHEBI:30408"/>
    </cofactor>
</comment>
<comment type="similarity">
    <text evidence="9">Belongs to the CRISPR-associated exonuclease Cas4 family.</text>
</comment>
<evidence type="ECO:0000256" key="3">
    <source>
        <dbReference type="ARBA" id="ARBA00022801"/>
    </source>
</evidence>
<comment type="cofactor">
    <cofactor evidence="9">
        <name>Mg(2+)</name>
        <dbReference type="ChEBI" id="CHEBI:18420"/>
    </cofactor>
    <cofactor evidence="9">
        <name>Mn(2+)</name>
        <dbReference type="ChEBI" id="CHEBI:29035"/>
    </cofactor>
    <text evidence="9">Mg(2+) or Mn(2+) required for ssDNA cleavage activity.</text>
</comment>
<keyword evidence="7 9" id="KW-0051">Antiviral defense</keyword>
<dbReference type="Gene3D" id="3.90.320.10">
    <property type="match status" value="1"/>
</dbReference>
<evidence type="ECO:0000256" key="2">
    <source>
        <dbReference type="ARBA" id="ARBA00022723"/>
    </source>
</evidence>
<evidence type="ECO:0000256" key="5">
    <source>
        <dbReference type="ARBA" id="ARBA00023004"/>
    </source>
</evidence>
<feature type="domain" description="DUF83" evidence="10">
    <location>
        <begin position="10"/>
        <end position="163"/>
    </location>
</feature>
<keyword evidence="5 9" id="KW-0408">Iron</keyword>
<dbReference type="InterPro" id="IPR013343">
    <property type="entry name" value="CRISPR-assoc_prot_Cas4"/>
</dbReference>
<dbReference type="Pfam" id="PF01930">
    <property type="entry name" value="Cas_Cas4"/>
    <property type="match status" value="1"/>
</dbReference>
<reference evidence="12" key="1">
    <citation type="journal article" date="2019" name="Int. J. Syst. Evol. Microbiol.">
        <title>The Global Catalogue of Microorganisms (GCM) 10K type strain sequencing project: providing services to taxonomists for standard genome sequencing and annotation.</title>
        <authorList>
            <consortium name="The Broad Institute Genomics Platform"/>
            <consortium name="The Broad Institute Genome Sequencing Center for Infectious Disease"/>
            <person name="Wu L."/>
            <person name="Ma J."/>
        </authorList>
    </citation>
    <scope>NUCLEOTIDE SEQUENCE [LARGE SCALE GENOMIC DNA]</scope>
    <source>
        <strain evidence="12">CCM 8702</strain>
    </source>
</reference>